<dbReference type="AlphaFoldDB" id="A0AAI9X0U3"/>
<dbReference type="EMBL" id="AGBZ02000004">
    <property type="protein sequence ID" value="KAI92364.1"/>
    <property type="molecule type" value="Genomic_DNA"/>
</dbReference>
<name>A0AAI9X0U3_SPIME</name>
<accession>A0AAI9X0U3</accession>
<organism evidence="2 3">
    <name type="scientific">Spiroplasma melliferum KC3</name>
    <dbReference type="NCBI Taxonomy" id="570509"/>
    <lineage>
        <taxon>Bacteria</taxon>
        <taxon>Bacillati</taxon>
        <taxon>Mycoplasmatota</taxon>
        <taxon>Mollicutes</taxon>
        <taxon>Entomoplasmatales</taxon>
        <taxon>Spiroplasmataceae</taxon>
        <taxon>Spiroplasma</taxon>
    </lineage>
</organism>
<dbReference type="Proteomes" id="UP000004057">
    <property type="component" value="Unassembled WGS sequence"/>
</dbReference>
<sequence length="83" mass="9641">MKKILSILGTIWLTATSTTSLISCEKPKSDNNNENGGNNKLTPNTKPEPQEPPKNSNWKLITDYNSFENNIYYQHYFQKNYNR</sequence>
<proteinExistence type="predicted"/>
<dbReference type="InterPro" id="IPR054816">
    <property type="entry name" value="Lipoprotein_mollicutes-type_CS"/>
</dbReference>
<evidence type="ECO:0000313" key="2">
    <source>
        <dbReference type="EMBL" id="KAI92364.1"/>
    </source>
</evidence>
<dbReference type="NCBIfam" id="NF038029">
    <property type="entry name" value="LP_plasma"/>
    <property type="match status" value="1"/>
</dbReference>
<feature type="region of interest" description="Disordered" evidence="1">
    <location>
        <begin position="23"/>
        <end position="56"/>
    </location>
</feature>
<evidence type="ECO:0008006" key="4">
    <source>
        <dbReference type="Google" id="ProtNLM"/>
    </source>
</evidence>
<dbReference type="PROSITE" id="PS51257">
    <property type="entry name" value="PROKAR_LIPOPROTEIN"/>
    <property type="match status" value="1"/>
</dbReference>
<reference evidence="2 3" key="1">
    <citation type="journal article" date="2012" name="J. Proteome Res.">
        <title>Application of Spiroplasma melliferum proteogenomic profiling for the discovery of virulence factors and pathogenicity mechanisms in host-associated spiroplasmas.</title>
        <authorList>
            <person name="Alexeev D."/>
            <person name="Kostrjukova E."/>
            <person name="Aliper A."/>
            <person name="Popenko A."/>
            <person name="Bazaleev N."/>
            <person name="Tyakht A."/>
            <person name="Selezneva O."/>
            <person name="Akopian T."/>
            <person name="Prichodko E."/>
            <person name="Kondratov I."/>
            <person name="Chukin M."/>
            <person name="Demina I."/>
            <person name="Galyamina M."/>
            <person name="Kamashev D."/>
            <person name="Vanyushkina A."/>
            <person name="Ladygina V."/>
            <person name="Levitskii S."/>
            <person name="Lazarev V."/>
            <person name="Govorun V."/>
        </authorList>
    </citation>
    <scope>NUCLEOTIDE SEQUENCE [LARGE SCALE GENOMIC DNA]</scope>
    <source>
        <strain evidence="2 3">KC3</strain>
    </source>
</reference>
<evidence type="ECO:0000256" key="1">
    <source>
        <dbReference type="SAM" id="MobiDB-lite"/>
    </source>
</evidence>
<evidence type="ECO:0000313" key="3">
    <source>
        <dbReference type="Proteomes" id="UP000004057"/>
    </source>
</evidence>
<protein>
    <recommendedName>
        <fullName evidence="4">Lipoprotein</fullName>
    </recommendedName>
</protein>
<gene>
    <name evidence="2" type="ORF">SPM_005525</name>
</gene>
<comment type="caution">
    <text evidence="2">The sequence shown here is derived from an EMBL/GenBank/DDBJ whole genome shotgun (WGS) entry which is preliminary data.</text>
</comment>
<feature type="compositionally biased region" description="Polar residues" evidence="1">
    <location>
        <begin position="40"/>
        <end position="56"/>
    </location>
</feature>
<dbReference type="RefSeq" id="WP_004028551.1">
    <property type="nucleotide sequence ID" value="NZ_AGBZ02000004.1"/>
</dbReference>